<comment type="caution">
    <text evidence="2">The sequence shown here is derived from an EMBL/GenBank/DDBJ whole genome shotgun (WGS) entry which is preliminary data.</text>
</comment>
<accession>A0ABW3UZP2</accession>
<dbReference type="InterPro" id="IPR001119">
    <property type="entry name" value="SLH_dom"/>
</dbReference>
<dbReference type="InterPro" id="IPR051465">
    <property type="entry name" value="Cell_Envelope_Struct_Comp"/>
</dbReference>
<gene>
    <name evidence="2" type="ORF">ACFQ4B_35680</name>
</gene>
<keyword evidence="3" id="KW-1185">Reference proteome</keyword>
<protein>
    <submittedName>
        <fullName evidence="2">S-layer homology domain-containing protein</fullName>
    </submittedName>
</protein>
<dbReference type="PANTHER" id="PTHR43308">
    <property type="entry name" value="OUTER MEMBRANE PROTEIN ALPHA-RELATED"/>
    <property type="match status" value="1"/>
</dbReference>
<feature type="domain" description="SLH" evidence="1">
    <location>
        <begin position="280"/>
        <end position="343"/>
    </location>
</feature>
<evidence type="ECO:0000313" key="3">
    <source>
        <dbReference type="Proteomes" id="UP001597180"/>
    </source>
</evidence>
<dbReference type="PANTHER" id="PTHR43308:SF5">
    <property type="entry name" value="S-LAYER PROTEIN _ PEPTIDOGLYCAN ENDO-BETA-N-ACETYLGLUCOSAMINIDASE"/>
    <property type="match status" value="1"/>
</dbReference>
<evidence type="ECO:0000313" key="2">
    <source>
        <dbReference type="EMBL" id="MFD1225431.1"/>
    </source>
</evidence>
<name>A0ABW3UZP2_9BACL</name>
<sequence length="409" mass="42511">MLNLPSVSGKTADGKAAARAALEGAALTQALEILKGAAGQRISIEVKGNNEPVGLLELPSASVAELVSKAPNAVISLKYGGASYDLPLRAIDIDALASKLGAASKDVKIVISIEKVSGAALSAIEAKAKQEGLNPLVPAVDFTVTAADASGKAIQISDFGALYVTRTLDLTKAPDPKTTTAVLYNPSAGTFSFVPALFTTEGGASKAVIRRPGNSIYTVVEYSRTFDDIKEHWARADVELLASKLVVNGVTDSSFAPQHEITRAEFAALLVRALGLNETAATKFRDVKANDWFAGAIGAASQAGLVDGFENGTFQPEAAITREQMAVMITRAMSAAGKKADVSPQGLSKFSDSGLVSGWAKDAVAQAVNAGIINGVTSDTFVPGAKASRAEAAVMLKRLLQYEQLMNEE</sequence>
<dbReference type="Pfam" id="PF00395">
    <property type="entry name" value="SLH"/>
    <property type="match status" value="3"/>
</dbReference>
<feature type="domain" description="SLH" evidence="1">
    <location>
        <begin position="221"/>
        <end position="279"/>
    </location>
</feature>
<dbReference type="Proteomes" id="UP001597180">
    <property type="component" value="Unassembled WGS sequence"/>
</dbReference>
<dbReference type="PROSITE" id="PS51272">
    <property type="entry name" value="SLH"/>
    <property type="match status" value="3"/>
</dbReference>
<organism evidence="2 3">
    <name type="scientific">Paenibacillus vulneris</name>
    <dbReference type="NCBI Taxonomy" id="1133364"/>
    <lineage>
        <taxon>Bacteria</taxon>
        <taxon>Bacillati</taxon>
        <taxon>Bacillota</taxon>
        <taxon>Bacilli</taxon>
        <taxon>Bacillales</taxon>
        <taxon>Paenibacillaceae</taxon>
        <taxon>Paenibacillus</taxon>
    </lineage>
</organism>
<reference evidence="3" key="1">
    <citation type="journal article" date="2019" name="Int. J. Syst. Evol. Microbiol.">
        <title>The Global Catalogue of Microorganisms (GCM) 10K type strain sequencing project: providing services to taxonomists for standard genome sequencing and annotation.</title>
        <authorList>
            <consortium name="The Broad Institute Genomics Platform"/>
            <consortium name="The Broad Institute Genome Sequencing Center for Infectious Disease"/>
            <person name="Wu L."/>
            <person name="Ma J."/>
        </authorList>
    </citation>
    <scope>NUCLEOTIDE SEQUENCE [LARGE SCALE GENOMIC DNA]</scope>
    <source>
        <strain evidence="3">CCUG 53270</strain>
    </source>
</reference>
<evidence type="ECO:0000259" key="1">
    <source>
        <dbReference type="PROSITE" id="PS51272"/>
    </source>
</evidence>
<feature type="domain" description="SLH" evidence="1">
    <location>
        <begin position="347"/>
        <end position="409"/>
    </location>
</feature>
<proteinExistence type="predicted"/>
<dbReference type="RefSeq" id="WP_345587747.1">
    <property type="nucleotide sequence ID" value="NZ_JBHTLU010000059.1"/>
</dbReference>
<dbReference type="EMBL" id="JBHTLU010000059">
    <property type="protein sequence ID" value="MFD1225431.1"/>
    <property type="molecule type" value="Genomic_DNA"/>
</dbReference>